<feature type="compositionally biased region" description="Low complexity" evidence="1">
    <location>
        <begin position="479"/>
        <end position="523"/>
    </location>
</feature>
<evidence type="ECO:0000256" key="1">
    <source>
        <dbReference type="SAM" id="MobiDB-lite"/>
    </source>
</evidence>
<evidence type="ECO:0000313" key="3">
    <source>
        <dbReference type="EMBL" id="RPB11631.1"/>
    </source>
</evidence>
<feature type="compositionally biased region" description="Low complexity" evidence="1">
    <location>
        <begin position="575"/>
        <end position="598"/>
    </location>
</feature>
<feature type="compositionally biased region" description="Basic and acidic residues" evidence="1">
    <location>
        <begin position="398"/>
        <end position="407"/>
    </location>
</feature>
<feature type="compositionally biased region" description="Basic and acidic residues" evidence="1">
    <location>
        <begin position="150"/>
        <end position="159"/>
    </location>
</feature>
<sequence length="1150" mass="125732">MVTQQGAPKARSGTGTITTSTINRLSNPRTDLPSPPILDRRSSLPPLGGGSGGQDFTGDDHECTGDHEELDSHITLMDSMDLDSVSSTTDDPSPRTRTRRLCQAPGSKCSHSMPRRHTGGQRGQLDFGLPKVIDDATSIMGKIHDREVIEVKRNRDYHPQRVGSAQSGRSIESRSSTSNSIREEEEEEAEEEERRRRNGGEKMGRQMSASGARPEVYKGMSEEVGRKGPISELQTSPRRRQRLAQSVESLGFDRKDGEGEDGEQVGITMSAWRRRRMENQPAGSKKSSLEYSKEEKDAETAALEEISKGKEKMATNGSDTAPAAATSNGAPVRPGPRRTGGSLGGSGTIRAPGTLMNGSSNGFERGGKGSVIPVRDSNIGIQSEGSSGSGAGASKTRKAADEKEGTRNRSPTITQQRASPPLGRPASGLSLRSGLPRPSNSGPNTPIKTSKSSIPSPAPPIRAKTGLPSPSTRHERTKSSAPSSSALHRSHSSTSATSATSSTSANANAAAAAATTTSASTTSRFQGSSTIRSREPPKLRGFAGSAAQPSTVHEASKEDISRMPESPLPFGMTKSSSSSGQSSSRPSSSHSAIYSPTSATADKGSRQEEEHHHIVEHLETLRKLTRFSPPGSNRSSWSTEAEEAAGDEQKPRERRREERKKKEDERKDAEREEAKLKDIIASIDSLGKDQEIRSPSRLSRTKSLDSLVPNRASLDAEKKTPSRPRSAGRDSEMDLETPLKLFSPTSEMGDFTARLLRSPAVEDYEDLLNLVDSDKEEEEQQRNSKNVREKQSQREPISPPMSPESLNSPIAEKHSGTVEEPQETTKPGKLRRAIIKTAIIKKTVRPKSLVIPKRSILEEDSDDSLDHLIKHDQDFSALLKPGSSDDEDDIDSIEVLVASKPYNPQETKDQPPRSVSDATTGDRQSEAERAVHEKLMNRFKTLQLEVRSVARGIEVLEQWLSPGGETISSGSSSDIISEISEQEEILYRLRCDEERQRLRLQTKVLEDALKRKNSGWSWMMWLLKWGFVVLLGMALWMAIEVAIFVSQMPPEFSRVPVVLKDPPPVGTKPTRAIVFTAIWLFRHAWTAIHSIGHALWLLTEYISAIPDMITELWAAHFGAAPEVEEIVQETVETIVEMAAEEIVWGAEFVW</sequence>
<dbReference type="InParanoid" id="A0A3N4KTF6"/>
<feature type="compositionally biased region" description="Low complexity" evidence="1">
    <location>
        <begin position="75"/>
        <end position="91"/>
    </location>
</feature>
<proteinExistence type="predicted"/>
<protein>
    <submittedName>
        <fullName evidence="3">Uncharacterized protein</fullName>
    </submittedName>
</protein>
<dbReference type="Proteomes" id="UP000277580">
    <property type="component" value="Unassembled WGS sequence"/>
</dbReference>
<feature type="compositionally biased region" description="Basic and acidic residues" evidence="1">
    <location>
        <begin position="780"/>
        <end position="793"/>
    </location>
</feature>
<dbReference type="EMBL" id="ML119134">
    <property type="protein sequence ID" value="RPB11631.1"/>
    <property type="molecule type" value="Genomic_DNA"/>
</dbReference>
<feature type="compositionally biased region" description="Low complexity" evidence="1">
    <location>
        <begin position="167"/>
        <end position="180"/>
    </location>
</feature>
<gene>
    <name evidence="3" type="ORF">P167DRAFT_546198</name>
</gene>
<feature type="region of interest" description="Disordered" evidence="1">
    <location>
        <begin position="150"/>
        <end position="748"/>
    </location>
</feature>
<keyword evidence="4" id="KW-1185">Reference proteome</keyword>
<feature type="region of interest" description="Disordered" evidence="1">
    <location>
        <begin position="1"/>
        <end position="127"/>
    </location>
</feature>
<dbReference type="OrthoDB" id="5400157at2759"/>
<organism evidence="3 4">
    <name type="scientific">Morchella conica CCBAS932</name>
    <dbReference type="NCBI Taxonomy" id="1392247"/>
    <lineage>
        <taxon>Eukaryota</taxon>
        <taxon>Fungi</taxon>
        <taxon>Dikarya</taxon>
        <taxon>Ascomycota</taxon>
        <taxon>Pezizomycotina</taxon>
        <taxon>Pezizomycetes</taxon>
        <taxon>Pezizales</taxon>
        <taxon>Morchellaceae</taxon>
        <taxon>Morchella</taxon>
    </lineage>
</organism>
<feature type="compositionally biased region" description="Polar residues" evidence="1">
    <location>
        <begin position="315"/>
        <end position="329"/>
    </location>
</feature>
<feature type="compositionally biased region" description="Basic and acidic residues" evidence="1">
    <location>
        <begin position="58"/>
        <end position="72"/>
    </location>
</feature>
<keyword evidence="2" id="KW-0472">Membrane</keyword>
<accession>A0A3N4KTF6</accession>
<feature type="compositionally biased region" description="Basic and acidic residues" evidence="1">
    <location>
        <begin position="287"/>
        <end position="313"/>
    </location>
</feature>
<feature type="compositionally biased region" description="Basic and acidic residues" evidence="1">
    <location>
        <begin position="603"/>
        <end position="622"/>
    </location>
</feature>
<feature type="compositionally biased region" description="Low complexity" evidence="1">
    <location>
        <begin position="445"/>
        <end position="455"/>
    </location>
</feature>
<feature type="transmembrane region" description="Helical" evidence="2">
    <location>
        <begin position="1018"/>
        <end position="1045"/>
    </location>
</feature>
<feature type="region of interest" description="Disordered" evidence="1">
    <location>
        <begin position="898"/>
        <end position="927"/>
    </location>
</feature>
<evidence type="ECO:0000256" key="2">
    <source>
        <dbReference type="SAM" id="Phobius"/>
    </source>
</evidence>
<keyword evidence="2" id="KW-1133">Transmembrane helix</keyword>
<feature type="compositionally biased region" description="Basic and acidic residues" evidence="1">
    <location>
        <begin position="647"/>
        <end position="678"/>
    </location>
</feature>
<name>A0A3N4KTF6_9PEZI</name>
<feature type="compositionally biased region" description="Low complexity" evidence="1">
    <location>
        <begin position="12"/>
        <end position="22"/>
    </location>
</feature>
<feature type="compositionally biased region" description="Basic and acidic residues" evidence="1">
    <location>
        <begin position="192"/>
        <end position="204"/>
    </location>
</feature>
<feature type="compositionally biased region" description="Polar residues" evidence="1">
    <location>
        <begin position="630"/>
        <end position="639"/>
    </location>
</feature>
<keyword evidence="2" id="KW-0812">Transmembrane</keyword>
<reference evidence="3 4" key="1">
    <citation type="journal article" date="2018" name="Nat. Ecol. Evol.">
        <title>Pezizomycetes genomes reveal the molecular basis of ectomycorrhizal truffle lifestyle.</title>
        <authorList>
            <person name="Murat C."/>
            <person name="Payen T."/>
            <person name="Noel B."/>
            <person name="Kuo A."/>
            <person name="Morin E."/>
            <person name="Chen J."/>
            <person name="Kohler A."/>
            <person name="Krizsan K."/>
            <person name="Balestrini R."/>
            <person name="Da Silva C."/>
            <person name="Montanini B."/>
            <person name="Hainaut M."/>
            <person name="Levati E."/>
            <person name="Barry K.W."/>
            <person name="Belfiori B."/>
            <person name="Cichocki N."/>
            <person name="Clum A."/>
            <person name="Dockter R.B."/>
            <person name="Fauchery L."/>
            <person name="Guy J."/>
            <person name="Iotti M."/>
            <person name="Le Tacon F."/>
            <person name="Lindquist E.A."/>
            <person name="Lipzen A."/>
            <person name="Malagnac F."/>
            <person name="Mello A."/>
            <person name="Molinier V."/>
            <person name="Miyauchi S."/>
            <person name="Poulain J."/>
            <person name="Riccioni C."/>
            <person name="Rubini A."/>
            <person name="Sitrit Y."/>
            <person name="Splivallo R."/>
            <person name="Traeger S."/>
            <person name="Wang M."/>
            <person name="Zifcakova L."/>
            <person name="Wipf D."/>
            <person name="Zambonelli A."/>
            <person name="Paolocci F."/>
            <person name="Nowrousian M."/>
            <person name="Ottonello S."/>
            <person name="Baldrian P."/>
            <person name="Spatafora J.W."/>
            <person name="Henrissat B."/>
            <person name="Nagy L.G."/>
            <person name="Aury J.M."/>
            <person name="Wincker P."/>
            <person name="Grigoriev I.V."/>
            <person name="Bonfante P."/>
            <person name="Martin F.M."/>
        </authorList>
    </citation>
    <scope>NUCLEOTIDE SEQUENCE [LARGE SCALE GENOMIC DNA]</scope>
    <source>
        <strain evidence="3 4">CCBAS932</strain>
    </source>
</reference>
<feature type="compositionally biased region" description="Polar residues" evidence="1">
    <location>
        <begin position="408"/>
        <end position="418"/>
    </location>
</feature>
<dbReference type="AlphaFoldDB" id="A0A3N4KTF6"/>
<feature type="region of interest" description="Disordered" evidence="1">
    <location>
        <begin position="767"/>
        <end position="832"/>
    </location>
</feature>
<evidence type="ECO:0000313" key="4">
    <source>
        <dbReference type="Proteomes" id="UP000277580"/>
    </source>
</evidence>